<gene>
    <name evidence="1" type="ORF">QGN17_08940</name>
</gene>
<organism evidence="1 2">
    <name type="scientific">Sphingomonas oryzagri</name>
    <dbReference type="NCBI Taxonomy" id="3042314"/>
    <lineage>
        <taxon>Bacteria</taxon>
        <taxon>Pseudomonadati</taxon>
        <taxon>Pseudomonadota</taxon>
        <taxon>Alphaproteobacteria</taxon>
        <taxon>Sphingomonadales</taxon>
        <taxon>Sphingomonadaceae</taxon>
        <taxon>Sphingomonas</taxon>
    </lineage>
</organism>
<dbReference type="RefSeq" id="WP_281044131.1">
    <property type="nucleotide sequence ID" value="NZ_JARYGZ010000001.1"/>
</dbReference>
<dbReference type="Pfam" id="PF14014">
    <property type="entry name" value="DUF4230"/>
    <property type="match status" value="1"/>
</dbReference>
<accession>A0ABT6N255</accession>
<keyword evidence="2" id="KW-1185">Reference proteome</keyword>
<protein>
    <submittedName>
        <fullName evidence="1">DUF4230 domain-containing protein</fullName>
    </submittedName>
</protein>
<sequence>MKTVLKVLLGIVLGFALVAGGALVAGKRIFDHFWSPDPESIATASLQGLQAQNRLTALVASYVAVVTSTQHRFGLSAQRTLIMPGRVRYEVDLGQMKPGDVTWDKDSHRLDVTLPPLMIEGPEVDPQRIKAYDGGGLLLKFTDSGEDLDKANQQQARSELIRQAREASPVAVAKQAARQAVAQSFALPLKAAGLQPNVRVRFRGEAFPDPGPFTPMDFARPWQDVVANSH</sequence>
<dbReference type="Proteomes" id="UP001160625">
    <property type="component" value="Unassembled WGS sequence"/>
</dbReference>
<proteinExistence type="predicted"/>
<name>A0ABT6N255_9SPHN</name>
<comment type="caution">
    <text evidence="1">The sequence shown here is derived from an EMBL/GenBank/DDBJ whole genome shotgun (WGS) entry which is preliminary data.</text>
</comment>
<reference evidence="1" key="1">
    <citation type="submission" date="2023-04" db="EMBL/GenBank/DDBJ databases">
        <title>Sphingomonas sp. MAHUQ-71 isolated from rice field.</title>
        <authorList>
            <person name="Huq M.A."/>
        </authorList>
    </citation>
    <scope>NUCLEOTIDE SEQUENCE</scope>
    <source>
        <strain evidence="1">MAHUQ-71</strain>
    </source>
</reference>
<evidence type="ECO:0000313" key="1">
    <source>
        <dbReference type="EMBL" id="MDH7638854.1"/>
    </source>
</evidence>
<evidence type="ECO:0000313" key="2">
    <source>
        <dbReference type="Proteomes" id="UP001160625"/>
    </source>
</evidence>
<dbReference type="EMBL" id="JARYGZ010000001">
    <property type="protein sequence ID" value="MDH7638854.1"/>
    <property type="molecule type" value="Genomic_DNA"/>
</dbReference>
<dbReference type="InterPro" id="IPR025324">
    <property type="entry name" value="DUF4230"/>
</dbReference>